<evidence type="ECO:0000256" key="3">
    <source>
        <dbReference type="ARBA" id="ARBA00023110"/>
    </source>
</evidence>
<dbReference type="SUPFAM" id="SSF54534">
    <property type="entry name" value="FKBP-like"/>
    <property type="match status" value="2"/>
</dbReference>
<comment type="catalytic activity">
    <reaction evidence="1 5 6">
        <text>[protein]-peptidylproline (omega=180) = [protein]-peptidylproline (omega=0)</text>
        <dbReference type="Rhea" id="RHEA:16237"/>
        <dbReference type="Rhea" id="RHEA-COMP:10747"/>
        <dbReference type="Rhea" id="RHEA-COMP:10748"/>
        <dbReference type="ChEBI" id="CHEBI:83833"/>
        <dbReference type="ChEBI" id="CHEBI:83834"/>
        <dbReference type="EC" id="5.2.1.8"/>
    </reaction>
</comment>
<sequence length="287" mass="30792">MRKQLIGLLSAVVFLSACNQNKVEVIDGVKIQFHSHDDKAKKLKDGDIITFGLVIKNSTDSVLQDTYKEGKPGKGMIQAPNNAPGSFKGTFENGLRLLALGDSATILVPIDSLTKNIQAPLPPFLKPGSDLKYTVKVLKVQSRAEFEKEMEKEAAVNKQAAAGKLAQEPKVIADYIAKSGKTFQKSASGLYYSILSPGAGVAAKMGDTWTVNYRGSFVDGKEFDKGSAAEMPLGQMIPGFNEALTLLKKGGKGVFVIPSALGYGDQERGPIPANSVLVFEVELLNKK</sequence>
<dbReference type="OrthoDB" id="9814548at2"/>
<dbReference type="GO" id="GO:0003755">
    <property type="term" value="F:peptidyl-prolyl cis-trans isomerase activity"/>
    <property type="evidence" value="ECO:0007669"/>
    <property type="project" value="UniProtKB-UniRule"/>
</dbReference>
<dbReference type="InterPro" id="IPR001179">
    <property type="entry name" value="PPIase_FKBP_dom"/>
</dbReference>
<dbReference type="EMBL" id="CP029346">
    <property type="protein sequence ID" value="AWL08499.1"/>
    <property type="molecule type" value="Genomic_DNA"/>
</dbReference>
<comment type="similarity">
    <text evidence="2 6">Belongs to the FKBP-type PPIase family.</text>
</comment>
<reference evidence="8" key="1">
    <citation type="submission" date="2018-05" db="EMBL/GenBank/DDBJ databases">
        <title>Pseudarcicella sp. HME7025 Genome sequencing and assembly.</title>
        <authorList>
            <person name="Kim H."/>
            <person name="Kang H."/>
            <person name="Joh K."/>
        </authorList>
    </citation>
    <scope>NUCLEOTIDE SEQUENCE [LARGE SCALE GENOMIC DNA]</scope>
    <source>
        <strain evidence="8">HME7025</strain>
    </source>
</reference>
<dbReference type="Gene3D" id="3.10.50.40">
    <property type="match status" value="2"/>
</dbReference>
<dbReference type="InterPro" id="IPR046357">
    <property type="entry name" value="PPIase_dom_sf"/>
</dbReference>
<keyword evidence="3 5" id="KW-0697">Rotamase</keyword>
<dbReference type="PROSITE" id="PS50059">
    <property type="entry name" value="FKBP_PPIASE"/>
    <property type="match status" value="1"/>
</dbReference>
<evidence type="ECO:0000256" key="4">
    <source>
        <dbReference type="ARBA" id="ARBA00023235"/>
    </source>
</evidence>
<name>A0A2S2DT74_9BACT</name>
<organism evidence="7 8">
    <name type="scientific">Aquirufa nivalisilvae</name>
    <dbReference type="NCBI Taxonomy" id="2516557"/>
    <lineage>
        <taxon>Bacteria</taxon>
        <taxon>Pseudomonadati</taxon>
        <taxon>Bacteroidota</taxon>
        <taxon>Cytophagia</taxon>
        <taxon>Cytophagales</taxon>
        <taxon>Flectobacillaceae</taxon>
        <taxon>Aquirufa</taxon>
    </lineage>
</organism>
<accession>A0A2S2DT74</accession>
<proteinExistence type="inferred from homology"/>
<dbReference type="RefSeq" id="WP_109322249.1">
    <property type="nucleotide sequence ID" value="NZ_CP029346.1"/>
</dbReference>
<evidence type="ECO:0000313" key="8">
    <source>
        <dbReference type="Proteomes" id="UP000245468"/>
    </source>
</evidence>
<evidence type="ECO:0000256" key="5">
    <source>
        <dbReference type="PROSITE-ProRule" id="PRU00277"/>
    </source>
</evidence>
<dbReference type="EC" id="5.2.1.8" evidence="6"/>
<evidence type="ECO:0000256" key="6">
    <source>
        <dbReference type="RuleBase" id="RU003915"/>
    </source>
</evidence>
<dbReference type="PANTHER" id="PTHR43811">
    <property type="entry name" value="FKBP-TYPE PEPTIDYL-PROLYL CIS-TRANS ISOMERASE FKPA"/>
    <property type="match status" value="1"/>
</dbReference>
<protein>
    <recommendedName>
        <fullName evidence="6">Peptidyl-prolyl cis-trans isomerase</fullName>
        <ecNumber evidence="6">5.2.1.8</ecNumber>
    </recommendedName>
</protein>
<dbReference type="Proteomes" id="UP000245468">
    <property type="component" value="Chromosome"/>
</dbReference>
<dbReference type="PANTHER" id="PTHR43811:SF19">
    <property type="entry name" value="39 KDA FK506-BINDING NUCLEAR PROTEIN"/>
    <property type="match status" value="1"/>
</dbReference>
<keyword evidence="4 5" id="KW-0413">Isomerase</keyword>
<evidence type="ECO:0000256" key="2">
    <source>
        <dbReference type="ARBA" id="ARBA00006577"/>
    </source>
</evidence>
<evidence type="ECO:0000256" key="1">
    <source>
        <dbReference type="ARBA" id="ARBA00000971"/>
    </source>
</evidence>
<dbReference type="KEGG" id="psez:HME7025_00627"/>
<dbReference type="PROSITE" id="PS51257">
    <property type="entry name" value="PROKAR_LIPOPROTEIN"/>
    <property type="match status" value="1"/>
</dbReference>
<keyword evidence="8" id="KW-1185">Reference proteome</keyword>
<gene>
    <name evidence="7" type="primary">fkpA</name>
    <name evidence="7" type="ORF">HME7025_00627</name>
</gene>
<dbReference type="Pfam" id="PF00254">
    <property type="entry name" value="FKBP_C"/>
    <property type="match status" value="1"/>
</dbReference>
<dbReference type="AlphaFoldDB" id="A0A2S2DT74"/>
<evidence type="ECO:0000313" key="7">
    <source>
        <dbReference type="EMBL" id="AWL08499.1"/>
    </source>
</evidence>